<evidence type="ECO:0000259" key="2">
    <source>
        <dbReference type="Pfam" id="PF25534"/>
    </source>
</evidence>
<keyword evidence="4" id="KW-1185">Reference proteome</keyword>
<evidence type="ECO:0000313" key="3">
    <source>
        <dbReference type="EMBL" id="KZO89889.1"/>
    </source>
</evidence>
<dbReference type="OrthoDB" id="3364132at2759"/>
<gene>
    <name evidence="3" type="ORF">CALVIDRAFT_603332</name>
</gene>
<reference evidence="3 4" key="1">
    <citation type="journal article" date="2016" name="Mol. Biol. Evol.">
        <title>Comparative Genomics of Early-Diverging Mushroom-Forming Fungi Provides Insights into the Origins of Lignocellulose Decay Capabilities.</title>
        <authorList>
            <person name="Nagy L.G."/>
            <person name="Riley R."/>
            <person name="Tritt A."/>
            <person name="Adam C."/>
            <person name="Daum C."/>
            <person name="Floudas D."/>
            <person name="Sun H."/>
            <person name="Yadav J.S."/>
            <person name="Pangilinan J."/>
            <person name="Larsson K.H."/>
            <person name="Matsuura K."/>
            <person name="Barry K."/>
            <person name="Labutti K."/>
            <person name="Kuo R."/>
            <person name="Ohm R.A."/>
            <person name="Bhattacharya S.S."/>
            <person name="Shirouzu T."/>
            <person name="Yoshinaga Y."/>
            <person name="Martin F.M."/>
            <person name="Grigoriev I.V."/>
            <person name="Hibbett D.S."/>
        </authorList>
    </citation>
    <scope>NUCLEOTIDE SEQUENCE [LARGE SCALE GENOMIC DNA]</scope>
    <source>
        <strain evidence="3 4">TUFC12733</strain>
    </source>
</reference>
<feature type="domain" description="DUF7918" evidence="2">
    <location>
        <begin position="11"/>
        <end position="202"/>
    </location>
</feature>
<protein>
    <recommendedName>
        <fullName evidence="2">DUF7918 domain-containing protein</fullName>
    </recommendedName>
</protein>
<feature type="compositionally biased region" description="Basic and acidic residues" evidence="1">
    <location>
        <begin position="216"/>
        <end position="228"/>
    </location>
</feature>
<dbReference type="Pfam" id="PF25534">
    <property type="entry name" value="DUF7918"/>
    <property type="match status" value="1"/>
</dbReference>
<feature type="compositionally biased region" description="Acidic residues" evidence="1">
    <location>
        <begin position="229"/>
        <end position="239"/>
    </location>
</feature>
<feature type="region of interest" description="Disordered" evidence="1">
    <location>
        <begin position="198"/>
        <end position="244"/>
    </location>
</feature>
<dbReference type="PANTHER" id="PTHR36223">
    <property type="entry name" value="BETA-LACTAMASE-TYPE TRANSPEPTIDASE FOLD DOMAIN CONTAINING PROTEIN"/>
    <property type="match status" value="1"/>
</dbReference>
<name>A0A167FVH3_CALVF</name>
<dbReference type="AlphaFoldDB" id="A0A167FVH3"/>
<evidence type="ECO:0000256" key="1">
    <source>
        <dbReference type="SAM" id="MobiDB-lite"/>
    </source>
</evidence>
<dbReference type="EMBL" id="KV417360">
    <property type="protein sequence ID" value="KZO89889.1"/>
    <property type="molecule type" value="Genomic_DNA"/>
</dbReference>
<dbReference type="InterPro" id="IPR057678">
    <property type="entry name" value="DUF7918"/>
</dbReference>
<feature type="compositionally biased region" description="Basic and acidic residues" evidence="1">
    <location>
        <begin position="271"/>
        <end position="292"/>
    </location>
</feature>
<accession>A0A167FVH3</accession>
<evidence type="ECO:0000313" key="4">
    <source>
        <dbReference type="Proteomes" id="UP000076738"/>
    </source>
</evidence>
<feature type="region of interest" description="Disordered" evidence="1">
    <location>
        <begin position="258"/>
        <end position="292"/>
    </location>
</feature>
<dbReference type="Proteomes" id="UP000076738">
    <property type="component" value="Unassembled WGS sequence"/>
</dbReference>
<dbReference type="STRING" id="1330018.A0A167FVH3"/>
<organism evidence="3 4">
    <name type="scientific">Calocera viscosa (strain TUFC12733)</name>
    <dbReference type="NCBI Taxonomy" id="1330018"/>
    <lineage>
        <taxon>Eukaryota</taxon>
        <taxon>Fungi</taxon>
        <taxon>Dikarya</taxon>
        <taxon>Basidiomycota</taxon>
        <taxon>Agaricomycotina</taxon>
        <taxon>Dacrymycetes</taxon>
        <taxon>Dacrymycetales</taxon>
        <taxon>Dacrymycetaceae</taxon>
        <taxon>Calocera</taxon>
    </lineage>
</organism>
<dbReference type="PANTHER" id="PTHR36223:SF5">
    <property type="entry name" value="BETA-LACTAMASE-TYPE TRANSPEPTIDASE FOLD DOMAIN CONTAINING PROTEIN"/>
    <property type="match status" value="1"/>
</dbReference>
<sequence>MPRLGDYETWVEVDSVRLEEYAIESRAEELDMRCWIPSEEGKNFIIHYKNHGESRTCLWSLFADGRSCGGNYTQPHRPHASVAGMCLSSSEEQLYQFGRISLTEDEQVALQDETLIKQLGTLKIVVENGTTVPATYDGKTAFGEQKPVHEQTKKAAGHCVVGGSIIQRKRTFATFSSSGGPTTTFVFQYGPKELLQARGLMPVPPRAVDAEDEASDEVRRDTTGGREESSDEDSEEESAAEARAARIRQLKASLLEELETLNNHGKRKGKKDAVKREDAERPRKRLKMEEIEPNRIFHPGEVIDLT</sequence>
<proteinExistence type="predicted"/>